<dbReference type="OrthoDB" id="897375at2759"/>
<organism evidence="11 12">
    <name type="scientific">Olea europaea subsp. europaea</name>
    <dbReference type="NCBI Taxonomy" id="158383"/>
    <lineage>
        <taxon>Eukaryota</taxon>
        <taxon>Viridiplantae</taxon>
        <taxon>Streptophyta</taxon>
        <taxon>Embryophyta</taxon>
        <taxon>Tracheophyta</taxon>
        <taxon>Spermatophyta</taxon>
        <taxon>Magnoliopsida</taxon>
        <taxon>eudicotyledons</taxon>
        <taxon>Gunneridae</taxon>
        <taxon>Pentapetalae</taxon>
        <taxon>asterids</taxon>
        <taxon>lamiids</taxon>
        <taxon>Lamiales</taxon>
        <taxon>Oleaceae</taxon>
        <taxon>Oleeae</taxon>
        <taxon>Olea</taxon>
    </lineage>
</organism>
<dbReference type="Gramene" id="OE9A112923T1">
    <property type="protein sequence ID" value="OE9A112923C1"/>
    <property type="gene ID" value="OE9A112923"/>
</dbReference>
<feature type="chain" id="PRO_5035740958" evidence="9">
    <location>
        <begin position="18"/>
        <end position="577"/>
    </location>
</feature>
<keyword evidence="2" id="KW-0433">Leucine-rich repeat</keyword>
<keyword evidence="11" id="KW-0418">Kinase</keyword>
<protein>
    <submittedName>
        <fullName evidence="11">Probably inactive receptor kinase At5g41680</fullName>
    </submittedName>
</protein>
<keyword evidence="4" id="KW-0677">Repeat</keyword>
<name>A0A8S0PWH9_OLEEU</name>
<evidence type="ECO:0000256" key="6">
    <source>
        <dbReference type="ARBA" id="ARBA00023136"/>
    </source>
</evidence>
<comment type="subcellular location">
    <subcellularLocation>
        <location evidence="1">Membrane</location>
    </subcellularLocation>
</comment>
<dbReference type="GO" id="GO:0005524">
    <property type="term" value="F:ATP binding"/>
    <property type="evidence" value="ECO:0007669"/>
    <property type="project" value="InterPro"/>
</dbReference>
<evidence type="ECO:0000313" key="12">
    <source>
        <dbReference type="Proteomes" id="UP000594638"/>
    </source>
</evidence>
<evidence type="ECO:0000256" key="8">
    <source>
        <dbReference type="SAM" id="Phobius"/>
    </source>
</evidence>
<dbReference type="Gene3D" id="1.10.510.10">
    <property type="entry name" value="Transferase(Phosphotransferase) domain 1"/>
    <property type="match status" value="1"/>
</dbReference>
<dbReference type="Pfam" id="PF13855">
    <property type="entry name" value="LRR_8"/>
    <property type="match status" value="1"/>
</dbReference>
<evidence type="ECO:0000256" key="7">
    <source>
        <dbReference type="SAM" id="MobiDB-lite"/>
    </source>
</evidence>
<evidence type="ECO:0000256" key="5">
    <source>
        <dbReference type="ARBA" id="ARBA00022989"/>
    </source>
</evidence>
<evidence type="ECO:0000313" key="11">
    <source>
        <dbReference type="EMBL" id="CAA2956463.1"/>
    </source>
</evidence>
<dbReference type="Gene3D" id="3.80.10.10">
    <property type="entry name" value="Ribonuclease Inhibitor"/>
    <property type="match status" value="1"/>
</dbReference>
<keyword evidence="11" id="KW-0675">Receptor</keyword>
<evidence type="ECO:0000256" key="2">
    <source>
        <dbReference type="ARBA" id="ARBA00022614"/>
    </source>
</evidence>
<dbReference type="InterPro" id="IPR032675">
    <property type="entry name" value="LRR_dom_sf"/>
</dbReference>
<comment type="caution">
    <text evidence="11">The sequence shown here is derived from an EMBL/GenBank/DDBJ whole genome shotgun (WGS) entry which is preliminary data.</text>
</comment>
<accession>A0A8S0PWH9</accession>
<evidence type="ECO:0000256" key="3">
    <source>
        <dbReference type="ARBA" id="ARBA00022692"/>
    </source>
</evidence>
<keyword evidence="11" id="KW-0808">Transferase</keyword>
<evidence type="ECO:0000256" key="1">
    <source>
        <dbReference type="ARBA" id="ARBA00004370"/>
    </source>
</evidence>
<evidence type="ECO:0000256" key="9">
    <source>
        <dbReference type="SAM" id="SignalP"/>
    </source>
</evidence>
<dbReference type="Proteomes" id="UP000594638">
    <property type="component" value="Unassembled WGS sequence"/>
</dbReference>
<dbReference type="PANTHER" id="PTHR48007">
    <property type="entry name" value="LEUCINE-RICH REPEAT RECEPTOR-LIKE PROTEIN KINASE PXC1"/>
    <property type="match status" value="1"/>
</dbReference>
<dbReference type="InterPro" id="IPR001611">
    <property type="entry name" value="Leu-rich_rpt"/>
</dbReference>
<dbReference type="SUPFAM" id="SSF52058">
    <property type="entry name" value="L domain-like"/>
    <property type="match status" value="1"/>
</dbReference>
<reference evidence="11 12" key="1">
    <citation type="submission" date="2019-12" db="EMBL/GenBank/DDBJ databases">
        <authorList>
            <person name="Alioto T."/>
            <person name="Alioto T."/>
            <person name="Gomez Garrido J."/>
        </authorList>
    </citation>
    <scope>NUCLEOTIDE SEQUENCE [LARGE SCALE GENOMIC DNA]</scope>
</reference>
<evidence type="ECO:0000259" key="10">
    <source>
        <dbReference type="PROSITE" id="PS50011"/>
    </source>
</evidence>
<keyword evidence="9" id="KW-0732">Signal</keyword>
<dbReference type="InterPro" id="IPR046959">
    <property type="entry name" value="PRK1-6/SRF4-like"/>
</dbReference>
<dbReference type="PROSITE" id="PS50011">
    <property type="entry name" value="PROTEIN_KINASE_DOM"/>
    <property type="match status" value="1"/>
</dbReference>
<feature type="domain" description="Protein kinase" evidence="10">
    <location>
        <begin position="292"/>
        <end position="551"/>
    </location>
</feature>
<dbReference type="GO" id="GO:0004672">
    <property type="term" value="F:protein kinase activity"/>
    <property type="evidence" value="ECO:0007669"/>
    <property type="project" value="InterPro"/>
</dbReference>
<dbReference type="EMBL" id="CACTIH010000188">
    <property type="protein sequence ID" value="CAA2956463.1"/>
    <property type="molecule type" value="Genomic_DNA"/>
</dbReference>
<dbReference type="InterPro" id="IPR000719">
    <property type="entry name" value="Prot_kinase_dom"/>
</dbReference>
<proteinExistence type="predicted"/>
<sequence>MLLSFSSISLLFMFCNGGEFSESMSLSNFIRAVDPENRLRIDRIMLLSHPCSYKLKGIICDLRATAVVEIRLVNLSLNGILDVDHMCKLRNLRVLCLARNGIKGTIPNSILKCTSLRYLDLSRNSLSGNVPVVLTKLKNLRRLDISDNHFMTVVHNTTPKVIPVKEKPLDSRRFKDSFPQKKSETGYAMAPISLMPLHTRQDEEKSKMYKRWGMWILVCLGFTILLLLVVLFLYMRAVRGGKETETLKELAQSPSRSPPIEEMDEEKPEERRSELVLFVEKEEWFKLEDLLEAAADLHTQGLWSSLYMVKLKNNAIYAVKRLKKLKVSFEEFALTMGKIGNLKHQNILPLIGYNSTDEEKLLIYRYQKNGSLLTLFENYVQGKRNFPWKLRLSMAVGIARGLDFIYRRFDDQDETIPYGNIKPSNILLSDSEEPLISEYGYSEFLDPSLFKSNRYTAPEKTLSEKADVFSFGIILLELLTGKIVERSGLDLPRWVKSMVRDEWTGEVFDLEVSKVEMYAFPLLNVSMNCVVNRPEDRPSIAEVLVKIEEVVNAQQDCFSIPPATSNTFPTPGSTSSH</sequence>
<dbReference type="AlphaFoldDB" id="A0A8S0PWH9"/>
<dbReference type="Pfam" id="PF00069">
    <property type="entry name" value="Pkinase"/>
    <property type="match status" value="1"/>
</dbReference>
<keyword evidence="12" id="KW-1185">Reference proteome</keyword>
<dbReference type="PANTHER" id="PTHR48007:SF77">
    <property type="entry name" value="PROTEIN KINASE DOMAIN-CONTAINING PROTEIN"/>
    <property type="match status" value="1"/>
</dbReference>
<keyword evidence="5 8" id="KW-1133">Transmembrane helix</keyword>
<dbReference type="GO" id="GO:0016020">
    <property type="term" value="C:membrane"/>
    <property type="evidence" value="ECO:0007669"/>
    <property type="project" value="UniProtKB-SubCell"/>
</dbReference>
<gene>
    <name evidence="11" type="ORF">OLEA9_A112923</name>
</gene>
<feature type="transmembrane region" description="Helical" evidence="8">
    <location>
        <begin position="212"/>
        <end position="234"/>
    </location>
</feature>
<dbReference type="SUPFAM" id="SSF56112">
    <property type="entry name" value="Protein kinase-like (PK-like)"/>
    <property type="match status" value="1"/>
</dbReference>
<dbReference type="Gene3D" id="3.30.200.20">
    <property type="entry name" value="Phosphorylase Kinase, domain 1"/>
    <property type="match status" value="1"/>
</dbReference>
<feature type="region of interest" description="Disordered" evidence="7">
    <location>
        <begin position="245"/>
        <end position="269"/>
    </location>
</feature>
<keyword evidence="6 8" id="KW-0472">Membrane</keyword>
<evidence type="ECO:0000256" key="4">
    <source>
        <dbReference type="ARBA" id="ARBA00022737"/>
    </source>
</evidence>
<dbReference type="InterPro" id="IPR011009">
    <property type="entry name" value="Kinase-like_dom_sf"/>
</dbReference>
<keyword evidence="3 8" id="KW-0812">Transmembrane</keyword>
<feature type="signal peptide" evidence="9">
    <location>
        <begin position="1"/>
        <end position="17"/>
    </location>
</feature>